<dbReference type="Proteomes" id="UP001267710">
    <property type="component" value="Unassembled WGS sequence"/>
</dbReference>
<keyword evidence="2" id="KW-0574">Periplasm</keyword>
<dbReference type="InterPro" id="IPR010486">
    <property type="entry name" value="HNS-dep_expression_A/B"/>
</dbReference>
<evidence type="ECO:0000313" key="7">
    <source>
        <dbReference type="Proteomes" id="UP001267710"/>
    </source>
</evidence>
<dbReference type="Gene3D" id="1.10.890.10">
    <property type="entry name" value="HNS-dependent expression A"/>
    <property type="match status" value="1"/>
</dbReference>
<keyword evidence="7" id="KW-1185">Reference proteome</keyword>
<evidence type="ECO:0000256" key="4">
    <source>
        <dbReference type="SAM" id="MobiDB-lite"/>
    </source>
</evidence>
<feature type="signal peptide" evidence="5">
    <location>
        <begin position="1"/>
        <end position="22"/>
    </location>
</feature>
<accession>A0ABU1I8L0</accession>
<evidence type="ECO:0000256" key="1">
    <source>
        <dbReference type="ARBA" id="ARBA00022729"/>
    </source>
</evidence>
<feature type="chain" id="PRO_5046235290" evidence="5">
    <location>
        <begin position="23"/>
        <end position="139"/>
    </location>
</feature>
<dbReference type="InterPro" id="IPR036831">
    <property type="entry name" value="HdeA_sf"/>
</dbReference>
<dbReference type="RefSeq" id="WP_309827120.1">
    <property type="nucleotide sequence ID" value="NZ_JAVIZX010000001.1"/>
</dbReference>
<evidence type="ECO:0000313" key="6">
    <source>
        <dbReference type="EMBL" id="MDR6213550.1"/>
    </source>
</evidence>
<reference evidence="6 7" key="1">
    <citation type="submission" date="2023-08" db="EMBL/GenBank/DDBJ databases">
        <title>Functional and genomic diversity of the sorghum phyllosphere microbiome.</title>
        <authorList>
            <person name="Shade A."/>
        </authorList>
    </citation>
    <scope>NUCLEOTIDE SEQUENCE [LARGE SCALE GENOMIC DNA]</scope>
    <source>
        <strain evidence="6 7">SORGH_AS_0335</strain>
    </source>
</reference>
<evidence type="ECO:0000256" key="2">
    <source>
        <dbReference type="ARBA" id="ARBA00022764"/>
    </source>
</evidence>
<keyword evidence="3" id="KW-0143">Chaperone</keyword>
<organism evidence="6 7">
    <name type="scientific">Paracidovorax wautersii</name>
    <dbReference type="NCBI Taxonomy" id="1177982"/>
    <lineage>
        <taxon>Bacteria</taxon>
        <taxon>Pseudomonadati</taxon>
        <taxon>Pseudomonadota</taxon>
        <taxon>Betaproteobacteria</taxon>
        <taxon>Burkholderiales</taxon>
        <taxon>Comamonadaceae</taxon>
        <taxon>Paracidovorax</taxon>
    </lineage>
</organism>
<sequence>MRVLASLSALSLAAVTATAAMAQTPSQPVAPARPAVKTTCADYIGMKETVKPQFIYFAVGHGKQGGQDAVFEEGVVEKVKPELDQYCAVHLTHSAYEKVLAASMASEPAGAAARHPGPHSAHANKPAAAAAAKMPAAPQ</sequence>
<evidence type="ECO:0000256" key="3">
    <source>
        <dbReference type="ARBA" id="ARBA00023186"/>
    </source>
</evidence>
<protein>
    <submittedName>
        <fullName evidence="6">Acid stress chaperone HdeA</fullName>
    </submittedName>
</protein>
<proteinExistence type="predicted"/>
<dbReference type="SUPFAM" id="SSF47752">
    <property type="entry name" value="Protein HNS-dependent expression A, HdeA"/>
    <property type="match status" value="1"/>
</dbReference>
<dbReference type="Pfam" id="PF06411">
    <property type="entry name" value="HdeA"/>
    <property type="match status" value="1"/>
</dbReference>
<feature type="region of interest" description="Disordered" evidence="4">
    <location>
        <begin position="107"/>
        <end position="139"/>
    </location>
</feature>
<evidence type="ECO:0000256" key="5">
    <source>
        <dbReference type="SAM" id="SignalP"/>
    </source>
</evidence>
<comment type="caution">
    <text evidence="6">The sequence shown here is derived from an EMBL/GenBank/DDBJ whole genome shotgun (WGS) entry which is preliminary data.</text>
</comment>
<dbReference type="InterPro" id="IPR038303">
    <property type="entry name" value="HdeA/HdeB_sf"/>
</dbReference>
<gene>
    <name evidence="6" type="ORF">QE399_001239</name>
</gene>
<dbReference type="EMBL" id="JAVIZX010000001">
    <property type="protein sequence ID" value="MDR6213550.1"/>
    <property type="molecule type" value="Genomic_DNA"/>
</dbReference>
<keyword evidence="1 5" id="KW-0732">Signal</keyword>
<name>A0ABU1I8L0_9BURK</name>